<gene>
    <name evidence="1" type="ORF">ABVK25_012333</name>
</gene>
<protein>
    <submittedName>
        <fullName evidence="1">Uncharacterized protein</fullName>
    </submittedName>
</protein>
<sequence>MPDSSYGDPRLSLLRFREGSEAGLKAAEGVVEELKTKTLRNREQTDSVFYAKPASLYAIASGCLELYDDSFSWLRRFVRDPKTVKTIFDNGAINKDEGIALLSGIPQSLVEMTIVNIRERINKGSRILPDFLETAVISLREPSFYSPDREAGKLKRALGISHDDLYDLMWTGTLYTLIHTEKVGLIYKHEVLGFNSPNGRLSLDTYSRRHMEPPLPPSFRFLDDMARPRDQLWKEVQPKAHPAAASLDPPWPRGLAILYLIRPYRVAIKSARNYMPFIASRAAMIIMIEQKLALVKPPADEDTKNAIGEMVASYCLALGI</sequence>
<accession>A0ABR4AIB8</accession>
<name>A0ABR4AIB8_9LECA</name>
<comment type="caution">
    <text evidence="1">The sequence shown here is derived from an EMBL/GenBank/DDBJ whole genome shotgun (WGS) entry which is preliminary data.</text>
</comment>
<reference evidence="1 2" key="1">
    <citation type="submission" date="2024-09" db="EMBL/GenBank/DDBJ databases">
        <title>Rethinking Asexuality: The Enigmatic Case of Functional Sexual Genes in Lepraria (Stereocaulaceae).</title>
        <authorList>
            <person name="Doellman M."/>
            <person name="Sun Y."/>
            <person name="Barcenas-Pena A."/>
            <person name="Lumbsch H.T."/>
            <person name="Grewe F."/>
        </authorList>
    </citation>
    <scope>NUCLEOTIDE SEQUENCE [LARGE SCALE GENOMIC DNA]</scope>
    <source>
        <strain evidence="1 2">Grewe 0041</strain>
    </source>
</reference>
<evidence type="ECO:0000313" key="2">
    <source>
        <dbReference type="Proteomes" id="UP001590951"/>
    </source>
</evidence>
<organism evidence="1 2">
    <name type="scientific">Lepraria finkii</name>
    <dbReference type="NCBI Taxonomy" id="1340010"/>
    <lineage>
        <taxon>Eukaryota</taxon>
        <taxon>Fungi</taxon>
        <taxon>Dikarya</taxon>
        <taxon>Ascomycota</taxon>
        <taxon>Pezizomycotina</taxon>
        <taxon>Lecanoromycetes</taxon>
        <taxon>OSLEUM clade</taxon>
        <taxon>Lecanoromycetidae</taxon>
        <taxon>Lecanorales</taxon>
        <taxon>Lecanorineae</taxon>
        <taxon>Stereocaulaceae</taxon>
        <taxon>Lepraria</taxon>
    </lineage>
</organism>
<keyword evidence="2" id="KW-1185">Reference proteome</keyword>
<proteinExistence type="predicted"/>
<dbReference type="EMBL" id="JBHFEH010000184">
    <property type="protein sequence ID" value="KAL2044601.1"/>
    <property type="molecule type" value="Genomic_DNA"/>
</dbReference>
<evidence type="ECO:0000313" key="1">
    <source>
        <dbReference type="EMBL" id="KAL2044601.1"/>
    </source>
</evidence>
<dbReference type="Proteomes" id="UP001590951">
    <property type="component" value="Unassembled WGS sequence"/>
</dbReference>